<dbReference type="InterPro" id="IPR050465">
    <property type="entry name" value="UPF0194_transport"/>
</dbReference>
<gene>
    <name evidence="5" type="ORF">QQ020_27795</name>
</gene>
<name>A0ABT8LG54_9BACT</name>
<dbReference type="InterPro" id="IPR058636">
    <property type="entry name" value="Beta-barrel_YknX"/>
</dbReference>
<dbReference type="Pfam" id="PF25990">
    <property type="entry name" value="Beta-barrel_YknX"/>
    <property type="match status" value="1"/>
</dbReference>
<dbReference type="EMBL" id="JAUJEB010000007">
    <property type="protein sequence ID" value="MDN5215912.1"/>
    <property type="molecule type" value="Genomic_DNA"/>
</dbReference>
<keyword evidence="2 3" id="KW-0175">Coiled coil</keyword>
<proteinExistence type="predicted"/>
<feature type="coiled-coil region" evidence="3">
    <location>
        <begin position="161"/>
        <end position="199"/>
    </location>
</feature>
<comment type="subcellular location">
    <subcellularLocation>
        <location evidence="1">Cell envelope</location>
    </subcellularLocation>
</comment>
<dbReference type="Proteomes" id="UP001172083">
    <property type="component" value="Unassembled WGS sequence"/>
</dbReference>
<organism evidence="5 6">
    <name type="scientific">Agaribacillus aureus</name>
    <dbReference type="NCBI Taxonomy" id="3051825"/>
    <lineage>
        <taxon>Bacteria</taxon>
        <taxon>Pseudomonadati</taxon>
        <taxon>Bacteroidota</taxon>
        <taxon>Cytophagia</taxon>
        <taxon>Cytophagales</taxon>
        <taxon>Splendidivirgaceae</taxon>
        <taxon>Agaribacillus</taxon>
    </lineage>
</organism>
<dbReference type="PANTHER" id="PTHR32347">
    <property type="entry name" value="EFFLUX SYSTEM COMPONENT YKNX-RELATED"/>
    <property type="match status" value="1"/>
</dbReference>
<evidence type="ECO:0000259" key="4">
    <source>
        <dbReference type="Pfam" id="PF25990"/>
    </source>
</evidence>
<dbReference type="PANTHER" id="PTHR32347:SF23">
    <property type="entry name" value="BLL5650 PROTEIN"/>
    <property type="match status" value="1"/>
</dbReference>
<accession>A0ABT8LG54</accession>
<evidence type="ECO:0000313" key="5">
    <source>
        <dbReference type="EMBL" id="MDN5215912.1"/>
    </source>
</evidence>
<evidence type="ECO:0000313" key="6">
    <source>
        <dbReference type="Proteomes" id="UP001172083"/>
    </source>
</evidence>
<dbReference type="RefSeq" id="WP_346761248.1">
    <property type="nucleotide sequence ID" value="NZ_JAUJEB010000007.1"/>
</dbReference>
<dbReference type="Gene3D" id="2.40.30.170">
    <property type="match status" value="1"/>
</dbReference>
<evidence type="ECO:0000256" key="1">
    <source>
        <dbReference type="ARBA" id="ARBA00004196"/>
    </source>
</evidence>
<sequence length="421" mass="46821">MQKKIFIAAGLAMVLLLLYFFVWGRSTEGDENIIITAKRGDFQIDITTTGELEAKNATRVQGPAGLRVAHMYSVKIEDMVDEGTKVKKGDYIARLDRSELLDKIQNENNDLQQSLSKYTQTKLDTALDLRAARDELINLKFDVEEKEIVLSQSQFEPPATIKQAEINLEKAKRTHKQAIENYQLKSNKAVAQMQEAAARLADDQSRFDFLNKLLSGFKILAPEDGMVIYKRSRGSKVSVGSTISPWDPTVATLPDLSTMISTTYINEVDIRVVKKGQKVNIGLDAYPDKKLTGSVISVANIGEQKPNSDAKVFQVKVEINQADTTLLPAMTTSNTIIAEVIPDKIYIPLECLHSQGDSVSYVIRKTGIDFIKQQVEFGKSNANDIVIERGVKEGDKLYLSIPEGIADAEVRYLTDELVADN</sequence>
<reference evidence="5" key="1">
    <citation type="submission" date="2023-06" db="EMBL/GenBank/DDBJ databases">
        <title>Genomic of Agaribacillus aureum.</title>
        <authorList>
            <person name="Wang G."/>
        </authorList>
    </citation>
    <scope>NUCLEOTIDE SEQUENCE</scope>
    <source>
        <strain evidence="5">BMA12</strain>
    </source>
</reference>
<protein>
    <submittedName>
        <fullName evidence="5">Efflux RND transporter periplasmic adaptor subunit</fullName>
    </submittedName>
</protein>
<comment type="caution">
    <text evidence="5">The sequence shown here is derived from an EMBL/GenBank/DDBJ whole genome shotgun (WGS) entry which is preliminary data.</text>
</comment>
<evidence type="ECO:0000256" key="2">
    <source>
        <dbReference type="ARBA" id="ARBA00023054"/>
    </source>
</evidence>
<keyword evidence="6" id="KW-1185">Reference proteome</keyword>
<evidence type="ECO:0000256" key="3">
    <source>
        <dbReference type="SAM" id="Coils"/>
    </source>
</evidence>
<feature type="domain" description="YknX-like beta-barrel" evidence="4">
    <location>
        <begin position="262"/>
        <end position="330"/>
    </location>
</feature>